<dbReference type="Proteomes" id="UP001517247">
    <property type="component" value="Unassembled WGS sequence"/>
</dbReference>
<feature type="domain" description="DUF3857" evidence="2">
    <location>
        <begin position="67"/>
        <end position="200"/>
    </location>
</feature>
<keyword evidence="1" id="KW-0732">Signal</keyword>
<dbReference type="Pfam" id="PF12969">
    <property type="entry name" value="DUF3857"/>
    <property type="match status" value="1"/>
</dbReference>
<dbReference type="RefSeq" id="WP_138724712.1">
    <property type="nucleotide sequence ID" value="NZ_SSHJ02000010.1"/>
</dbReference>
<keyword evidence="4" id="KW-1185">Reference proteome</keyword>
<name>A0ABW9JBX5_9SPHI</name>
<accession>A0ABW9JBX5</accession>
<feature type="signal peptide" evidence="1">
    <location>
        <begin position="1"/>
        <end position="18"/>
    </location>
</feature>
<evidence type="ECO:0000313" key="3">
    <source>
        <dbReference type="EMBL" id="MFN0257625.1"/>
    </source>
</evidence>
<comment type="caution">
    <text evidence="3">The sequence shown here is derived from an EMBL/GenBank/DDBJ whole genome shotgun (WGS) entry which is preliminary data.</text>
</comment>
<reference evidence="3 4" key="1">
    <citation type="submission" date="2024-12" db="EMBL/GenBank/DDBJ databases">
        <authorList>
            <person name="Hu S."/>
        </authorList>
    </citation>
    <scope>NUCLEOTIDE SEQUENCE [LARGE SCALE GENOMIC DNA]</scope>
    <source>
        <strain evidence="3 4">THG-T11</strain>
    </source>
</reference>
<sequence>MRKLVITALLLAPFLANAQDFDFGKLTHEERLFDRNKIDSNANAVFLKEYGTSRLSYDSETGHMKLVYQYHARIKLFNKEGFDAANVVIPIYKNGNGNNDQEFLSDLKASTFNFQNGKFEESEMSSKAVFNEEKSKYLSLSKFTLPNIKENSIIEYQYTIESPYLFNFKTWHFQSDLPKLTSTYVAYIPANYKYNVSLRGFYKLTENKAELSSGCLRIAGKDMDCSKLIYNMKDVPAFLEEDYMTAPSNYKSAIYFELEEVHYLTGSSQKYTKSWKDIDYELTSRKEFGGQMKRKDVFKTIVPSIIGTSTDELQNAKAIFEYIKKQVKWNNYYGKYSETSVKEVIDRRSGNVADINFALISALSAANLDVEAVMISTRDNGTVNKLYPIISDFNYVVAKVNIGETSYLLDATEPLIPFGLLPLRCINDQGRVINLKKPSYWMDMKASKRSSSIHSLIGKMTEDGKIVGTITSISGGFHAFNNRREIKKYSSVDEYVEKLDERLTNMKIKNYTIKNIDSVENALIEEYQVEFNVGNAGETDNHFNPFFINPIRKNPFKLNERNYPVDLGAASEERISINIILPENFQLKEQPKDLSIGLPNQGGRYLLQTNLLDKNLTINQQLLFSKAIYTSEEYHYLKEFYNQIIQTQKSDVLISKSN</sequence>
<gene>
    <name evidence="3" type="ORF">E6A44_018720</name>
</gene>
<dbReference type="Gene3D" id="2.60.120.1130">
    <property type="match status" value="1"/>
</dbReference>
<organism evidence="3 4">
    <name type="scientific">Pedobacter ureilyticus</name>
    <dbReference type="NCBI Taxonomy" id="1393051"/>
    <lineage>
        <taxon>Bacteria</taxon>
        <taxon>Pseudomonadati</taxon>
        <taxon>Bacteroidota</taxon>
        <taxon>Sphingobacteriia</taxon>
        <taxon>Sphingobacteriales</taxon>
        <taxon>Sphingobacteriaceae</taxon>
        <taxon>Pedobacter</taxon>
    </lineage>
</organism>
<dbReference type="EMBL" id="SSHJ02000010">
    <property type="protein sequence ID" value="MFN0257625.1"/>
    <property type="molecule type" value="Genomic_DNA"/>
</dbReference>
<proteinExistence type="predicted"/>
<dbReference type="Gene3D" id="2.60.40.3140">
    <property type="match status" value="1"/>
</dbReference>
<dbReference type="InterPro" id="IPR024618">
    <property type="entry name" value="DUF3857"/>
</dbReference>
<feature type="chain" id="PRO_5047504155" evidence="1">
    <location>
        <begin position="19"/>
        <end position="658"/>
    </location>
</feature>
<evidence type="ECO:0000259" key="2">
    <source>
        <dbReference type="Pfam" id="PF12969"/>
    </source>
</evidence>
<dbReference type="Gene3D" id="3.10.620.30">
    <property type="match status" value="1"/>
</dbReference>
<protein>
    <submittedName>
        <fullName evidence="3">DUF3857 domain-containing protein</fullName>
    </submittedName>
</protein>
<evidence type="ECO:0000313" key="4">
    <source>
        <dbReference type="Proteomes" id="UP001517247"/>
    </source>
</evidence>
<evidence type="ECO:0000256" key="1">
    <source>
        <dbReference type="SAM" id="SignalP"/>
    </source>
</evidence>